<sequence>MAINTGFGFDDAFQCSSFQNQPQLTQVYGIQNTGLGRLQGEAASSKALSHHQSMAFSHSLAAEVEKQRREIDFYLRVQIERLRYAIKQQRKQQLAALINQLESKTLALMREKELALEKARKKTEQLEEWLRMAETQREASQRAAKQNEAMVIGLNNMVEQAKEKFSSCGVAEGGGAAVAAGDAESVCGSSSHGGGRGNIEKGREAEGKKIGYCRCCNSRRTCVVLLPCKHLCSCKTCEAFLELCPACRSVKAGSIEVFL</sequence>
<feature type="coiled-coil region" evidence="5">
    <location>
        <begin position="84"/>
        <end position="136"/>
    </location>
</feature>
<dbReference type="AlphaFoldDB" id="A0AAD3XT17"/>
<feature type="domain" description="RING-type" evidence="6">
    <location>
        <begin position="213"/>
        <end position="248"/>
    </location>
</feature>
<dbReference type="InterPro" id="IPR001841">
    <property type="entry name" value="Znf_RING"/>
</dbReference>
<evidence type="ECO:0000256" key="5">
    <source>
        <dbReference type="SAM" id="Coils"/>
    </source>
</evidence>
<dbReference type="FunFam" id="3.30.40.10:FF:000239">
    <property type="entry name" value="probable BOI-related E3 ubiquitin-protein ligase 2"/>
    <property type="match status" value="1"/>
</dbReference>
<evidence type="ECO:0000313" key="8">
    <source>
        <dbReference type="Proteomes" id="UP001279734"/>
    </source>
</evidence>
<proteinExistence type="predicted"/>
<keyword evidence="5" id="KW-0175">Coiled coil</keyword>
<accession>A0AAD3XT17</accession>
<evidence type="ECO:0000256" key="1">
    <source>
        <dbReference type="ARBA" id="ARBA00022723"/>
    </source>
</evidence>
<dbReference type="PROSITE" id="PS50089">
    <property type="entry name" value="ZF_RING_2"/>
    <property type="match status" value="1"/>
</dbReference>
<evidence type="ECO:0000259" key="6">
    <source>
        <dbReference type="PROSITE" id="PS50089"/>
    </source>
</evidence>
<dbReference type="Pfam" id="PF13920">
    <property type="entry name" value="zf-C3HC4_3"/>
    <property type="match status" value="1"/>
</dbReference>
<name>A0AAD3XT17_NEPGR</name>
<protein>
    <recommendedName>
        <fullName evidence="6">RING-type domain-containing protein</fullName>
    </recommendedName>
</protein>
<dbReference type="GO" id="GO:0008270">
    <property type="term" value="F:zinc ion binding"/>
    <property type="evidence" value="ECO:0007669"/>
    <property type="project" value="UniProtKB-KW"/>
</dbReference>
<dbReference type="PIRSF" id="PIRSF036836">
    <property type="entry name" value="RNase_bind_SBP1"/>
    <property type="match status" value="1"/>
</dbReference>
<keyword evidence="2 4" id="KW-0863">Zinc-finger</keyword>
<reference evidence="7" key="1">
    <citation type="submission" date="2023-05" db="EMBL/GenBank/DDBJ databases">
        <title>Nepenthes gracilis genome sequencing.</title>
        <authorList>
            <person name="Fukushima K."/>
        </authorList>
    </citation>
    <scope>NUCLEOTIDE SEQUENCE</scope>
    <source>
        <strain evidence="7">SING2019-196</strain>
    </source>
</reference>
<gene>
    <name evidence="7" type="ORF">Nepgr_018398</name>
</gene>
<dbReference type="PANTHER" id="PTHR42647">
    <property type="entry name" value="SBP (S-RIBONUCLEASE BINDING PROTEIN) FAMILY PROTEIN"/>
    <property type="match status" value="1"/>
</dbReference>
<evidence type="ECO:0000256" key="3">
    <source>
        <dbReference type="ARBA" id="ARBA00022833"/>
    </source>
</evidence>
<organism evidence="7 8">
    <name type="scientific">Nepenthes gracilis</name>
    <name type="common">Slender pitcher plant</name>
    <dbReference type="NCBI Taxonomy" id="150966"/>
    <lineage>
        <taxon>Eukaryota</taxon>
        <taxon>Viridiplantae</taxon>
        <taxon>Streptophyta</taxon>
        <taxon>Embryophyta</taxon>
        <taxon>Tracheophyta</taxon>
        <taxon>Spermatophyta</taxon>
        <taxon>Magnoliopsida</taxon>
        <taxon>eudicotyledons</taxon>
        <taxon>Gunneridae</taxon>
        <taxon>Pentapetalae</taxon>
        <taxon>Caryophyllales</taxon>
        <taxon>Nepenthaceae</taxon>
        <taxon>Nepenthes</taxon>
    </lineage>
</organism>
<keyword evidence="8" id="KW-1185">Reference proteome</keyword>
<comment type="caution">
    <text evidence="7">The sequence shown here is derived from an EMBL/GenBank/DDBJ whole genome shotgun (WGS) entry which is preliminary data.</text>
</comment>
<evidence type="ECO:0000256" key="4">
    <source>
        <dbReference type="PROSITE-ProRule" id="PRU00175"/>
    </source>
</evidence>
<evidence type="ECO:0000313" key="7">
    <source>
        <dbReference type="EMBL" id="GMH16557.1"/>
    </source>
</evidence>
<dbReference type="GO" id="GO:0004842">
    <property type="term" value="F:ubiquitin-protein transferase activity"/>
    <property type="evidence" value="ECO:0007669"/>
    <property type="project" value="TreeGrafter"/>
</dbReference>
<keyword evidence="3" id="KW-0862">Zinc</keyword>
<evidence type="ECO:0000256" key="2">
    <source>
        <dbReference type="ARBA" id="ARBA00022771"/>
    </source>
</evidence>
<keyword evidence="1" id="KW-0479">Metal-binding</keyword>
<dbReference type="PANTHER" id="PTHR42647:SF22">
    <property type="entry name" value="BOI-RELATED E3 UBIQUITIN-PROTEIN LIGASE 2-RELATED"/>
    <property type="match status" value="1"/>
</dbReference>
<dbReference type="InterPro" id="IPR013083">
    <property type="entry name" value="Znf_RING/FYVE/PHD"/>
</dbReference>
<dbReference type="Proteomes" id="UP001279734">
    <property type="component" value="Unassembled WGS sequence"/>
</dbReference>
<dbReference type="Gene3D" id="3.30.40.10">
    <property type="entry name" value="Zinc/RING finger domain, C3HC4 (zinc finger)"/>
    <property type="match status" value="1"/>
</dbReference>
<dbReference type="EMBL" id="BSYO01000016">
    <property type="protein sequence ID" value="GMH16557.1"/>
    <property type="molecule type" value="Genomic_DNA"/>
</dbReference>